<dbReference type="AlphaFoldDB" id="A0A0N1PCS9"/>
<feature type="region of interest" description="Disordered" evidence="1">
    <location>
        <begin position="39"/>
        <end position="63"/>
    </location>
</feature>
<comment type="caution">
    <text evidence="2">The sequence shown here is derived from an EMBL/GenBank/DDBJ whole genome shotgun (WGS) entry which is preliminary data.</text>
</comment>
<dbReference type="OMA" id="MAMAHDE"/>
<dbReference type="OrthoDB" id="267104at2759"/>
<feature type="compositionally biased region" description="Basic and acidic residues" evidence="1">
    <location>
        <begin position="41"/>
        <end position="52"/>
    </location>
</feature>
<evidence type="ECO:0000313" key="3">
    <source>
        <dbReference type="Proteomes" id="UP000038009"/>
    </source>
</evidence>
<dbReference type="VEuPathDB" id="TriTrypDB:Lsey_0277_0120"/>
<dbReference type="Proteomes" id="UP000038009">
    <property type="component" value="Unassembled WGS sequence"/>
</dbReference>
<proteinExistence type="predicted"/>
<evidence type="ECO:0000313" key="2">
    <source>
        <dbReference type="EMBL" id="KPI84233.1"/>
    </source>
</evidence>
<sequence>MDVSQFLKSFKKNVSAKAKSVSGTGLNAATTDAIETEELSDLLHSDSDHEAEGQPSDYVVGGRSDRVAGKRYGAHQKRNQEFEALKVFGNNASSAVEPGRLHRQRPIVAQQLKDSRKRPREELVASVRAELLRQRDQLQSARAAALAEVAAEAPVAQVEATMLQVEDLLSSQSAEQPAKAVSSAALLDFLPSASISSAAPQEAKVGPSRPLPDSTTVDSPSAVAGPPSVSSPPSRAAGVAPATEKVVPSLAKKRSKFEMAMALAKAGEDE</sequence>
<dbReference type="EMBL" id="LJSK01000277">
    <property type="protein sequence ID" value="KPI84233.1"/>
    <property type="molecule type" value="Genomic_DNA"/>
</dbReference>
<protein>
    <submittedName>
        <fullName evidence="2">Uncharacterized protein</fullName>
    </submittedName>
</protein>
<name>A0A0N1PCS9_LEPSE</name>
<keyword evidence="3" id="KW-1185">Reference proteome</keyword>
<reference evidence="2 3" key="1">
    <citation type="journal article" date="2015" name="PLoS Pathog.">
        <title>Leptomonas seymouri: Adaptations to the Dixenous Life Cycle Analyzed by Genome Sequencing, Transcriptome Profiling and Co-infection with Leishmania donovani.</title>
        <authorList>
            <person name="Kraeva N."/>
            <person name="Butenko A."/>
            <person name="Hlavacova J."/>
            <person name="Kostygov A."/>
            <person name="Myskova J."/>
            <person name="Grybchuk D."/>
            <person name="Lestinova T."/>
            <person name="Votypka J."/>
            <person name="Volf P."/>
            <person name="Opperdoes F."/>
            <person name="Flegontov P."/>
            <person name="Lukes J."/>
            <person name="Yurchenko V."/>
        </authorList>
    </citation>
    <scope>NUCLEOTIDE SEQUENCE [LARGE SCALE GENOMIC DNA]</scope>
    <source>
        <strain evidence="2 3">ATCC 30220</strain>
    </source>
</reference>
<gene>
    <name evidence="2" type="ORF">ABL78_6719</name>
</gene>
<accession>A0A0N1PCS9</accession>
<feature type="compositionally biased region" description="Low complexity" evidence="1">
    <location>
        <begin position="219"/>
        <end position="242"/>
    </location>
</feature>
<feature type="region of interest" description="Disordered" evidence="1">
    <location>
        <begin position="197"/>
        <end position="245"/>
    </location>
</feature>
<organism evidence="2 3">
    <name type="scientific">Leptomonas seymouri</name>
    <dbReference type="NCBI Taxonomy" id="5684"/>
    <lineage>
        <taxon>Eukaryota</taxon>
        <taxon>Discoba</taxon>
        <taxon>Euglenozoa</taxon>
        <taxon>Kinetoplastea</taxon>
        <taxon>Metakinetoplastina</taxon>
        <taxon>Trypanosomatida</taxon>
        <taxon>Trypanosomatidae</taxon>
        <taxon>Leishmaniinae</taxon>
        <taxon>Leptomonas</taxon>
    </lineage>
</organism>
<evidence type="ECO:0000256" key="1">
    <source>
        <dbReference type="SAM" id="MobiDB-lite"/>
    </source>
</evidence>